<dbReference type="EMBL" id="OX395141">
    <property type="protein sequence ID" value="CAI5795220.1"/>
    <property type="molecule type" value="Genomic_DNA"/>
</dbReference>
<proteinExistence type="predicted"/>
<evidence type="ECO:0000313" key="2">
    <source>
        <dbReference type="Proteomes" id="UP001178461"/>
    </source>
</evidence>
<accession>A0AA35PR99</accession>
<dbReference type="AlphaFoldDB" id="A0AA35PR99"/>
<keyword evidence="2" id="KW-1185">Reference proteome</keyword>
<dbReference type="InterPro" id="IPR028219">
    <property type="entry name" value="SPATA19"/>
</dbReference>
<gene>
    <name evidence="1" type="ORF">PODLI_1B014392</name>
</gene>
<reference evidence="1" key="1">
    <citation type="submission" date="2022-12" db="EMBL/GenBank/DDBJ databases">
        <authorList>
            <person name="Alioto T."/>
            <person name="Alioto T."/>
            <person name="Gomez Garrido J."/>
        </authorList>
    </citation>
    <scope>NUCLEOTIDE SEQUENCE</scope>
</reference>
<dbReference type="PANTHER" id="PTHR36468">
    <property type="entry name" value="SPERMATOGENESIS-ASSOCIATED PROTEIN 19, MITOCHONDRIAL"/>
    <property type="match status" value="1"/>
</dbReference>
<dbReference type="PANTHER" id="PTHR36468:SF1">
    <property type="entry name" value="SPERMATOGENESIS-ASSOCIATED PROTEIN 19, MITOCHONDRIAL"/>
    <property type="match status" value="1"/>
</dbReference>
<evidence type="ECO:0000313" key="1">
    <source>
        <dbReference type="EMBL" id="CAI5795220.1"/>
    </source>
</evidence>
<dbReference type="Proteomes" id="UP001178461">
    <property type="component" value="Chromosome 15"/>
</dbReference>
<dbReference type="GO" id="GO:0097225">
    <property type="term" value="C:sperm midpiece"/>
    <property type="evidence" value="ECO:0007669"/>
    <property type="project" value="TreeGrafter"/>
</dbReference>
<protein>
    <recommendedName>
        <fullName evidence="3">Spermatogenesis associated 19</fullName>
    </recommendedName>
</protein>
<evidence type="ECO:0008006" key="3">
    <source>
        <dbReference type="Google" id="ProtNLM"/>
    </source>
</evidence>
<sequence>MIITTWGAYILFRRASRTPFPADDAPADNIVEPEIEYVLEHWLKKIEEDAVKIFRQKSENRSDCQVEGIRTFPSVGLDLAAARSKPETWETFEDRRPPRECSSTILSSSSSLDLTDDRTRIQFVRWSHTRVYHVTSDMRKDAMQERLDKVSNRVPASLWLLRRRRCPSCSALWVFFFGCESPAFLKWPEKQPESCGRIYLLFFAWAIINAWLCEL</sequence>
<name>A0AA35PR99_9SAUR</name>
<dbReference type="Pfam" id="PF15212">
    <property type="entry name" value="SPATA19"/>
    <property type="match status" value="1"/>
</dbReference>
<organism evidence="1 2">
    <name type="scientific">Podarcis lilfordi</name>
    <name type="common">Lilford's wall lizard</name>
    <dbReference type="NCBI Taxonomy" id="74358"/>
    <lineage>
        <taxon>Eukaryota</taxon>
        <taxon>Metazoa</taxon>
        <taxon>Chordata</taxon>
        <taxon>Craniata</taxon>
        <taxon>Vertebrata</taxon>
        <taxon>Euteleostomi</taxon>
        <taxon>Lepidosauria</taxon>
        <taxon>Squamata</taxon>
        <taxon>Bifurcata</taxon>
        <taxon>Unidentata</taxon>
        <taxon>Episquamata</taxon>
        <taxon>Laterata</taxon>
        <taxon>Lacertibaenia</taxon>
        <taxon>Lacertidae</taxon>
        <taxon>Podarcis</taxon>
    </lineage>
</organism>